<evidence type="ECO:0000256" key="2">
    <source>
        <dbReference type="SAM" id="Phobius"/>
    </source>
</evidence>
<name>D7B8M8_NOCDD</name>
<dbReference type="STRING" id="446468.Ndas_5156"/>
<dbReference type="OrthoDB" id="3479396at2"/>
<geneLocation type="plasmid" evidence="4">
    <name>pNDAS01</name>
</geneLocation>
<sequence>MPPGSAPPSAQQAFQAPQQPPAALPAPGREEPVFPPDAMGATQHISPVPASPGGRPLFRDEVPDDAGVDTAQFDAQGINDYDDYDGYNNDDDYRYGDGGADARARKRRIMMIAGFAVLLVLAGGGTFFLATSMGSGGANATTVADEADDPGALDVEALFPESMEVEGQGTFTRVAVEDTEDCAAGAHGDYGQVLADNECRQMVRASYLSEDEGHAVTVGVAAMPTGEEAATAMEAQDLVATQWFAGLPGEEGSPAERLGHSGGHGSSGQWGRYLLFSLAANSDGTEEGAESESATELRAISEGFLQEAHTSLSENRG</sequence>
<feature type="compositionally biased region" description="Low complexity" evidence="1">
    <location>
        <begin position="7"/>
        <end position="17"/>
    </location>
</feature>
<dbReference type="RefSeq" id="WP_013156143.1">
    <property type="nucleotide sequence ID" value="NC_014211.1"/>
</dbReference>
<keyword evidence="2" id="KW-1133">Transmembrane helix</keyword>
<evidence type="ECO:0000313" key="3">
    <source>
        <dbReference type="EMBL" id="ADH70536.1"/>
    </source>
</evidence>
<reference evidence="3 4" key="1">
    <citation type="journal article" date="2010" name="Stand. Genomic Sci.">
        <title>Complete genome sequence of Nocardiopsis dassonvillei type strain (IMRU 509).</title>
        <authorList>
            <person name="Sun H."/>
            <person name="Lapidus A."/>
            <person name="Nolan M."/>
            <person name="Lucas S."/>
            <person name="Del Rio T.G."/>
            <person name="Tice H."/>
            <person name="Cheng J.F."/>
            <person name="Tapia R."/>
            <person name="Han C."/>
            <person name="Goodwin L."/>
            <person name="Pitluck S."/>
            <person name="Pagani I."/>
            <person name="Ivanova N."/>
            <person name="Mavromatis K."/>
            <person name="Mikhailova N."/>
            <person name="Pati A."/>
            <person name="Chen A."/>
            <person name="Palaniappan K."/>
            <person name="Land M."/>
            <person name="Hauser L."/>
            <person name="Chang Y.J."/>
            <person name="Jeffries C.D."/>
            <person name="Djao O.D."/>
            <person name="Rohde M."/>
            <person name="Sikorski J."/>
            <person name="Goker M."/>
            <person name="Woyke T."/>
            <person name="Bristow J."/>
            <person name="Eisen J.A."/>
            <person name="Markowitz V."/>
            <person name="Hugenholtz P."/>
            <person name="Kyrpides N.C."/>
            <person name="Klenk H.P."/>
        </authorList>
    </citation>
    <scope>NUCLEOTIDE SEQUENCE [LARGE SCALE GENOMIC DNA]</scope>
    <source>
        <strain evidence="4">ATCC 23218 / DSM 43111 / CIP 107115 / JCM 7437 / KCTC 9190 / NBRC 14626 / NCTC 10488 / NRRL B-5397 / IMRU 509</strain>
        <plasmid evidence="4">Chromosome 2</plasmid>
    </source>
</reference>
<gene>
    <name evidence="3" type="ordered locus">Ndas_5156</name>
</gene>
<dbReference type="Proteomes" id="UP000002219">
    <property type="component" value="Chromosome 2"/>
</dbReference>
<dbReference type="KEGG" id="nda:Ndas_5156"/>
<keyword evidence="2" id="KW-0472">Membrane</keyword>
<keyword evidence="2" id="KW-0812">Transmembrane</keyword>
<evidence type="ECO:0000256" key="1">
    <source>
        <dbReference type="SAM" id="MobiDB-lite"/>
    </source>
</evidence>
<dbReference type="HOGENOM" id="CLU_876709_0_0_11"/>
<accession>D7B8M8</accession>
<organism evidence="3 4">
    <name type="scientific">Nocardiopsis dassonvillei (strain ATCC 23218 / DSM 43111 / CIP 107115 / JCM 7437 / KCTC 9190 / NBRC 14626 / NCTC 10488 / NRRL B-5397 / IMRU 509)</name>
    <name type="common">Actinomadura dassonvillei</name>
    <dbReference type="NCBI Taxonomy" id="446468"/>
    <lineage>
        <taxon>Bacteria</taxon>
        <taxon>Bacillati</taxon>
        <taxon>Actinomycetota</taxon>
        <taxon>Actinomycetes</taxon>
        <taxon>Streptosporangiales</taxon>
        <taxon>Nocardiopsidaceae</taxon>
        <taxon>Nocardiopsis</taxon>
    </lineage>
</organism>
<dbReference type="eggNOG" id="ENOG5033WXY">
    <property type="taxonomic scope" value="Bacteria"/>
</dbReference>
<feature type="region of interest" description="Disordered" evidence="1">
    <location>
        <begin position="1"/>
        <end position="65"/>
    </location>
</feature>
<keyword evidence="4" id="KW-1185">Reference proteome</keyword>
<feature type="transmembrane region" description="Helical" evidence="2">
    <location>
        <begin position="109"/>
        <end position="130"/>
    </location>
</feature>
<dbReference type="EMBL" id="CP002041">
    <property type="protein sequence ID" value="ADH70536.1"/>
    <property type="molecule type" value="Genomic_DNA"/>
</dbReference>
<dbReference type="AlphaFoldDB" id="D7B8M8"/>
<proteinExistence type="predicted"/>
<dbReference type="GeneID" id="91489519"/>
<protein>
    <submittedName>
        <fullName evidence="3">Uncharacterized protein</fullName>
    </submittedName>
</protein>
<evidence type="ECO:0000313" key="4">
    <source>
        <dbReference type="Proteomes" id="UP000002219"/>
    </source>
</evidence>